<keyword evidence="4" id="KW-0256">Endoplasmic reticulum</keyword>
<dbReference type="InterPro" id="IPR029058">
    <property type="entry name" value="AB_hydrolase_fold"/>
</dbReference>
<dbReference type="GO" id="GO:0016020">
    <property type="term" value="C:membrane"/>
    <property type="evidence" value="ECO:0007669"/>
    <property type="project" value="UniProtKB-SubCell"/>
</dbReference>
<dbReference type="Proteomes" id="UP000286045">
    <property type="component" value="Unassembled WGS sequence"/>
</dbReference>
<dbReference type="AlphaFoldDB" id="A0A439DCB1"/>
<evidence type="ECO:0000256" key="4">
    <source>
        <dbReference type="ARBA" id="ARBA00022824"/>
    </source>
</evidence>
<keyword evidence="6" id="KW-0472">Membrane</keyword>
<evidence type="ECO:0000256" key="6">
    <source>
        <dbReference type="ARBA" id="ARBA00023136"/>
    </source>
</evidence>
<evidence type="ECO:0008006" key="10">
    <source>
        <dbReference type="Google" id="ProtNLM"/>
    </source>
</evidence>
<comment type="caution">
    <text evidence="8">The sequence shown here is derived from an EMBL/GenBank/DDBJ whole genome shotgun (WGS) entry which is preliminary data.</text>
</comment>
<sequence length="344" mass="38285">MAPVNELQLSVVYDPEEEGRGIAEVDLVLVHGFGGDFMGTWTYKEAGHNVFWPRDLLLLKQPRTRILSFGYDAGETTTATIRDNARTMLVYLDCQRDDESRPIIFLGQCLGGLIVRQASEPFPAAMCFAKRESVYNSIASATQSIMFFGTPHGGGDKKGWLKLAKNYEGFGPKCRMIDVLGKNTTDLLELDEDFCRLINDYTIVNFFEQQPLAGTTKLIVEKWAATNTAGLEQVPVNADHLRMCQFQHAKNSTFLKICKVIRQAVLKAREKEAAAGAPLSSSASSARRPQPLPQRRMLEPAPAQHSGSSNMPWNAYSREGTPADTSPKRHRNVIQFLVARVYSP</sequence>
<protein>
    <recommendedName>
        <fullName evidence="10">AB hydrolase-1 domain-containing protein</fullName>
    </recommendedName>
</protein>
<reference evidence="8 9" key="1">
    <citation type="submission" date="2018-12" db="EMBL/GenBank/DDBJ databases">
        <title>Draft genome sequence of Xylaria grammica IHI A82.</title>
        <authorList>
            <person name="Buettner E."/>
            <person name="Kellner H."/>
        </authorList>
    </citation>
    <scope>NUCLEOTIDE SEQUENCE [LARGE SCALE GENOMIC DNA]</scope>
    <source>
        <strain evidence="8 9">IHI A82</strain>
    </source>
</reference>
<keyword evidence="9" id="KW-1185">Reference proteome</keyword>
<evidence type="ECO:0000313" key="8">
    <source>
        <dbReference type="EMBL" id="RWA12049.1"/>
    </source>
</evidence>
<dbReference type="PANTHER" id="PTHR48182">
    <property type="entry name" value="PROTEIN SERAC1"/>
    <property type="match status" value="1"/>
</dbReference>
<dbReference type="InterPro" id="IPR052374">
    <property type="entry name" value="SERAC1"/>
</dbReference>
<proteinExistence type="predicted"/>
<accession>A0A439DCB1</accession>
<evidence type="ECO:0000256" key="3">
    <source>
        <dbReference type="ARBA" id="ARBA00004370"/>
    </source>
</evidence>
<gene>
    <name evidence="8" type="ORF">EKO27_g3079</name>
</gene>
<dbReference type="Gene3D" id="3.40.50.1820">
    <property type="entry name" value="alpha/beta hydrolase"/>
    <property type="match status" value="1"/>
</dbReference>
<dbReference type="SUPFAM" id="SSF53474">
    <property type="entry name" value="alpha/beta-Hydrolases"/>
    <property type="match status" value="1"/>
</dbReference>
<evidence type="ECO:0000256" key="2">
    <source>
        <dbReference type="ARBA" id="ARBA00004240"/>
    </source>
</evidence>
<dbReference type="PANTHER" id="PTHR48182:SF2">
    <property type="entry name" value="PROTEIN SERAC1"/>
    <property type="match status" value="1"/>
</dbReference>
<comment type="subcellular location">
    <subcellularLocation>
        <location evidence="2">Endoplasmic reticulum</location>
    </subcellularLocation>
    <subcellularLocation>
        <location evidence="3">Membrane</location>
    </subcellularLocation>
    <subcellularLocation>
        <location evidence="1">Mitochondrion</location>
    </subcellularLocation>
</comment>
<evidence type="ECO:0000313" key="9">
    <source>
        <dbReference type="Proteomes" id="UP000286045"/>
    </source>
</evidence>
<feature type="region of interest" description="Disordered" evidence="7">
    <location>
        <begin position="299"/>
        <end position="329"/>
    </location>
</feature>
<evidence type="ECO:0000256" key="5">
    <source>
        <dbReference type="ARBA" id="ARBA00023128"/>
    </source>
</evidence>
<evidence type="ECO:0000256" key="1">
    <source>
        <dbReference type="ARBA" id="ARBA00004173"/>
    </source>
</evidence>
<keyword evidence="5" id="KW-0496">Mitochondrion</keyword>
<name>A0A439DCB1_9PEZI</name>
<dbReference type="GO" id="GO:0005739">
    <property type="term" value="C:mitochondrion"/>
    <property type="evidence" value="ECO:0007669"/>
    <property type="project" value="UniProtKB-SubCell"/>
</dbReference>
<dbReference type="EMBL" id="RYZI01000062">
    <property type="protein sequence ID" value="RWA12049.1"/>
    <property type="molecule type" value="Genomic_DNA"/>
</dbReference>
<evidence type="ECO:0000256" key="7">
    <source>
        <dbReference type="SAM" id="MobiDB-lite"/>
    </source>
</evidence>
<organism evidence="8 9">
    <name type="scientific">Xylaria grammica</name>
    <dbReference type="NCBI Taxonomy" id="363999"/>
    <lineage>
        <taxon>Eukaryota</taxon>
        <taxon>Fungi</taxon>
        <taxon>Dikarya</taxon>
        <taxon>Ascomycota</taxon>
        <taxon>Pezizomycotina</taxon>
        <taxon>Sordariomycetes</taxon>
        <taxon>Xylariomycetidae</taxon>
        <taxon>Xylariales</taxon>
        <taxon>Xylariaceae</taxon>
        <taxon>Xylaria</taxon>
    </lineage>
</organism>
<dbReference type="GO" id="GO:0005783">
    <property type="term" value="C:endoplasmic reticulum"/>
    <property type="evidence" value="ECO:0007669"/>
    <property type="project" value="UniProtKB-SubCell"/>
</dbReference>